<dbReference type="Proteomes" id="UP000295578">
    <property type="component" value="Unassembled WGS sequence"/>
</dbReference>
<gene>
    <name evidence="1" type="ORF">E1293_31505</name>
</gene>
<comment type="caution">
    <text evidence="1">The sequence shown here is derived from an EMBL/GenBank/DDBJ whole genome shotgun (WGS) entry which is preliminary data.</text>
</comment>
<dbReference type="EMBL" id="SMKY01000190">
    <property type="protein sequence ID" value="TDD73388.1"/>
    <property type="molecule type" value="Genomic_DNA"/>
</dbReference>
<proteinExistence type="predicted"/>
<dbReference type="AlphaFoldDB" id="A0A4R5AKH8"/>
<name>A0A4R5AKH8_9ACTN</name>
<dbReference type="RefSeq" id="WP_132201129.1">
    <property type="nucleotide sequence ID" value="NZ_SMKY01000190.1"/>
</dbReference>
<reference evidence="1 2" key="1">
    <citation type="submission" date="2019-03" db="EMBL/GenBank/DDBJ databases">
        <title>Draft genome sequences of novel Actinobacteria.</title>
        <authorList>
            <person name="Sahin N."/>
            <person name="Ay H."/>
            <person name="Saygin H."/>
        </authorList>
    </citation>
    <scope>NUCLEOTIDE SEQUENCE [LARGE SCALE GENOMIC DNA]</scope>
    <source>
        <strain evidence="1 2">DSM 45941</strain>
    </source>
</reference>
<keyword evidence="2" id="KW-1185">Reference proteome</keyword>
<accession>A0A4R5AKH8</accession>
<protein>
    <submittedName>
        <fullName evidence="1">Uncharacterized protein</fullName>
    </submittedName>
</protein>
<evidence type="ECO:0000313" key="1">
    <source>
        <dbReference type="EMBL" id="TDD73388.1"/>
    </source>
</evidence>
<evidence type="ECO:0000313" key="2">
    <source>
        <dbReference type="Proteomes" id="UP000295578"/>
    </source>
</evidence>
<organism evidence="1 2">
    <name type="scientific">Actinomadura darangshiensis</name>
    <dbReference type="NCBI Taxonomy" id="705336"/>
    <lineage>
        <taxon>Bacteria</taxon>
        <taxon>Bacillati</taxon>
        <taxon>Actinomycetota</taxon>
        <taxon>Actinomycetes</taxon>
        <taxon>Streptosporangiales</taxon>
        <taxon>Thermomonosporaceae</taxon>
        <taxon>Actinomadura</taxon>
    </lineage>
</organism>
<sequence>MADDREQKAGELAMHAFKTAGNLQLLIEHMEICGFRTDEYGREDLARVANSLRGMSVRAAMSSGDDDILRAVTGRDDLGRL</sequence>